<name>A0A1H7AE17_9MICO</name>
<feature type="transmembrane region" description="Helical" evidence="5">
    <location>
        <begin position="441"/>
        <end position="467"/>
    </location>
</feature>
<evidence type="ECO:0000256" key="4">
    <source>
        <dbReference type="ARBA" id="ARBA00023136"/>
    </source>
</evidence>
<feature type="domain" description="ABC-2 type transporter transmembrane" evidence="6">
    <location>
        <begin position="75"/>
        <end position="254"/>
    </location>
</feature>
<feature type="transmembrane region" description="Helical" evidence="5">
    <location>
        <begin position="14"/>
        <end position="36"/>
    </location>
</feature>
<feature type="transmembrane region" description="Helical" evidence="5">
    <location>
        <begin position="185"/>
        <end position="207"/>
    </location>
</feature>
<evidence type="ECO:0000256" key="1">
    <source>
        <dbReference type="ARBA" id="ARBA00004141"/>
    </source>
</evidence>
<reference evidence="8" key="1">
    <citation type="submission" date="2016-10" db="EMBL/GenBank/DDBJ databases">
        <authorList>
            <person name="Varghese N."/>
        </authorList>
    </citation>
    <scope>NUCLEOTIDE SEQUENCE [LARGE SCALE GENOMIC DNA]</scope>
    <source>
        <strain evidence="8">DSM 24868</strain>
    </source>
</reference>
<feature type="transmembrane region" description="Helical" evidence="5">
    <location>
        <begin position="411"/>
        <end position="435"/>
    </location>
</feature>
<dbReference type="EMBL" id="FNZI01000006">
    <property type="protein sequence ID" value="SEJ63618.1"/>
    <property type="molecule type" value="Genomic_DNA"/>
</dbReference>
<dbReference type="InterPro" id="IPR013525">
    <property type="entry name" value="ABC2_TM"/>
</dbReference>
<organism evidence="7 8">
    <name type="scientific">Demequina mangrovi</name>
    <dbReference type="NCBI Taxonomy" id="1043493"/>
    <lineage>
        <taxon>Bacteria</taxon>
        <taxon>Bacillati</taxon>
        <taxon>Actinomycetota</taxon>
        <taxon>Actinomycetes</taxon>
        <taxon>Micrococcales</taxon>
        <taxon>Demequinaceae</taxon>
        <taxon>Demequina</taxon>
    </lineage>
</organism>
<evidence type="ECO:0000256" key="2">
    <source>
        <dbReference type="ARBA" id="ARBA00022692"/>
    </source>
</evidence>
<dbReference type="GO" id="GO:0140359">
    <property type="term" value="F:ABC-type transporter activity"/>
    <property type="evidence" value="ECO:0007669"/>
    <property type="project" value="InterPro"/>
</dbReference>
<evidence type="ECO:0000256" key="5">
    <source>
        <dbReference type="SAM" id="Phobius"/>
    </source>
</evidence>
<dbReference type="PANTHER" id="PTHR37305:SF1">
    <property type="entry name" value="MEMBRANE PROTEIN"/>
    <property type="match status" value="1"/>
</dbReference>
<proteinExistence type="predicted"/>
<comment type="subcellular location">
    <subcellularLocation>
        <location evidence="1">Membrane</location>
        <topology evidence="1">Multi-pass membrane protein</topology>
    </subcellularLocation>
</comment>
<dbReference type="eggNOG" id="COG1277">
    <property type="taxonomic scope" value="Bacteria"/>
</dbReference>
<dbReference type="STRING" id="1043493.SAMN05421637_2506"/>
<protein>
    <submittedName>
        <fullName evidence="7">ABC-2 type transport system permease protein</fullName>
    </submittedName>
</protein>
<gene>
    <name evidence="7" type="ORF">SAMN05421637_2506</name>
</gene>
<dbReference type="Pfam" id="PF12698">
    <property type="entry name" value="ABC2_membrane_3"/>
    <property type="match status" value="1"/>
</dbReference>
<keyword evidence="2 5" id="KW-0812">Transmembrane</keyword>
<keyword evidence="3 5" id="KW-1133">Transmembrane helix</keyword>
<evidence type="ECO:0000313" key="7">
    <source>
        <dbReference type="EMBL" id="SEJ63618.1"/>
    </source>
</evidence>
<feature type="transmembrane region" description="Helical" evidence="5">
    <location>
        <begin position="121"/>
        <end position="146"/>
    </location>
</feature>
<dbReference type="GO" id="GO:0005886">
    <property type="term" value="C:plasma membrane"/>
    <property type="evidence" value="ECO:0007669"/>
    <property type="project" value="UniProtKB-SubCell"/>
</dbReference>
<feature type="transmembrane region" description="Helical" evidence="5">
    <location>
        <begin position="76"/>
        <end position="96"/>
    </location>
</feature>
<evidence type="ECO:0000259" key="6">
    <source>
        <dbReference type="Pfam" id="PF12698"/>
    </source>
</evidence>
<feature type="transmembrane region" description="Helical" evidence="5">
    <location>
        <begin position="522"/>
        <end position="544"/>
    </location>
</feature>
<dbReference type="AlphaFoldDB" id="A0A1H7AE17"/>
<feature type="transmembrane region" description="Helical" evidence="5">
    <location>
        <begin position="158"/>
        <end position="178"/>
    </location>
</feature>
<feature type="transmembrane region" description="Helical" evidence="5">
    <location>
        <begin position="237"/>
        <end position="256"/>
    </location>
</feature>
<feature type="transmembrane region" description="Helical" evidence="5">
    <location>
        <begin position="364"/>
        <end position="384"/>
    </location>
</feature>
<dbReference type="PANTHER" id="PTHR37305">
    <property type="entry name" value="INTEGRAL MEMBRANE PROTEIN-RELATED"/>
    <property type="match status" value="1"/>
</dbReference>
<evidence type="ECO:0000256" key="3">
    <source>
        <dbReference type="ARBA" id="ARBA00022989"/>
    </source>
</evidence>
<accession>A0A1H7AE17</accession>
<dbReference type="Pfam" id="PF12679">
    <property type="entry name" value="ABC2_membrane_2"/>
    <property type="match status" value="1"/>
</dbReference>
<keyword evidence="8" id="KW-1185">Reference proteome</keyword>
<dbReference type="Proteomes" id="UP000183315">
    <property type="component" value="Unassembled WGS sequence"/>
</dbReference>
<sequence length="551" mass="57433">MLQTLYLKTVRDRWLGALIGVASLWLVAVFGMWAYAGIGDDAVAFFDEMPEFYSSLIGISGDAGVTGLMMSMMFNFLGPFVVAGIAISMGAAAIAGEEREGTMNVLTTAPRSRSRLFTSKTLAVLSIGVAVNVLAWLGYLGITVMFGESVTGVNVGAATLHVLVVSMLYGAVALAIGAATGQQQLASGIATAFLVVSFLASGLLPMFEGWEDVAKIFPWHYINASAPLTNGVDWGQMAVLLAITVALVLVGWAALIRRDLRSGEGRLPLVARLQEDERVAKVLTMLQGRQSTRGMTGMALSDSRALVAIAGGGMFFMMTVMGPLFNAVSDFVGDFASAFPDSIMAMVGFADYSRPEGWYHGEGLSILAPVAIAVPVIAAGAALAREEQRRTISVLLTSPVSRSTVAWRRAAAMLVVSFAVSALIAAGIALGNWIGGLGMSYANIAATGVLLAGLGAVLGAAAFAAGAFTGVPRIAIGAGTGVAIVGWALTAFAAVNDALEPLAHASPFYYVTWEFPLDNGLYWYQPVVLFGASAVLLALGVAGYRARDLKG</sequence>
<dbReference type="RefSeq" id="WP_042215857.1">
    <property type="nucleotide sequence ID" value="NZ_BBLU01000014.1"/>
</dbReference>
<keyword evidence="4 5" id="KW-0472">Membrane</keyword>
<evidence type="ECO:0000313" key="8">
    <source>
        <dbReference type="Proteomes" id="UP000183315"/>
    </source>
</evidence>
<feature type="transmembrane region" description="Helical" evidence="5">
    <location>
        <begin position="474"/>
        <end position="495"/>
    </location>
</feature>
<feature type="transmembrane region" description="Helical" evidence="5">
    <location>
        <begin position="305"/>
        <end position="325"/>
    </location>
</feature>